<keyword evidence="4" id="KW-1185">Reference proteome</keyword>
<dbReference type="InterPro" id="IPR006311">
    <property type="entry name" value="TAT_signal"/>
</dbReference>
<dbReference type="eggNOG" id="COG0673">
    <property type="taxonomic scope" value="Bacteria"/>
</dbReference>
<evidence type="ECO:0000313" key="3">
    <source>
        <dbReference type="EMBL" id="SHI31898.1"/>
    </source>
</evidence>
<dbReference type="GO" id="GO:0000166">
    <property type="term" value="F:nucleotide binding"/>
    <property type="evidence" value="ECO:0007669"/>
    <property type="project" value="InterPro"/>
</dbReference>
<proteinExistence type="predicted"/>
<protein>
    <submittedName>
        <fullName evidence="3">Tat (Twin-arginine translocation) pathway signal sequence</fullName>
    </submittedName>
</protein>
<dbReference type="Pfam" id="PF19051">
    <property type="entry name" value="GFO_IDH_MocA_C2"/>
    <property type="match status" value="1"/>
</dbReference>
<dbReference type="InterPro" id="IPR000683">
    <property type="entry name" value="Gfo/Idh/MocA-like_OxRdtase_N"/>
</dbReference>
<dbReference type="PROSITE" id="PS51318">
    <property type="entry name" value="TAT"/>
    <property type="match status" value="1"/>
</dbReference>
<dbReference type="Proteomes" id="UP000184396">
    <property type="component" value="Unassembled WGS sequence"/>
</dbReference>
<dbReference type="InterPro" id="IPR019546">
    <property type="entry name" value="TAT_signal_bac_arc"/>
</dbReference>
<dbReference type="Gene3D" id="3.30.360.10">
    <property type="entry name" value="Dihydrodipicolinate Reductase, domain 2"/>
    <property type="match status" value="1"/>
</dbReference>
<dbReference type="OrthoDB" id="726883at2"/>
<evidence type="ECO:0000259" key="2">
    <source>
        <dbReference type="Pfam" id="PF19051"/>
    </source>
</evidence>
<dbReference type="RefSeq" id="WP_019388504.1">
    <property type="nucleotide sequence ID" value="NZ_ALIH01000014.1"/>
</dbReference>
<gene>
    <name evidence="3" type="ORF">SAMN05216261_0240</name>
</gene>
<feature type="domain" description="Gfo/Idh/MocA-like oxidoreductase bacterial type C-terminal" evidence="2">
    <location>
        <begin position="206"/>
        <end position="332"/>
    </location>
</feature>
<dbReference type="SUPFAM" id="SSF51735">
    <property type="entry name" value="NAD(P)-binding Rossmann-fold domains"/>
    <property type="match status" value="1"/>
</dbReference>
<evidence type="ECO:0000313" key="4">
    <source>
        <dbReference type="Proteomes" id="UP000184396"/>
    </source>
</evidence>
<dbReference type="EMBL" id="FQYK01000001">
    <property type="protein sequence ID" value="SHI31898.1"/>
    <property type="molecule type" value="Genomic_DNA"/>
</dbReference>
<sequence length="450" mass="50839">MSKMGNNRRDFIKKTTTAALGVTLVGGVNAMSAKSYNGIIGANNRINVAIAGLGRRLNAFKSPIALKESNAKLLYLCDVMESQRLKGLKAFREHIDYNPTLENDIRKVLDDKNVDVLINATPDHWHTPGSIMAMKAGKHVYVEKPCSHNMYENEQLVKASKHYNKIVQMGNQQRSSGHTIEIINEIHNGVIGKPYKAVAFYNNGRGQVPLQKSASIPEGLDWDLWQGPAPRRAYTSETWDYNWHWYGWEYGTAEAGNNGTHELDVARWALQVDFPQHVYVEAEKRHFLDDGWEMYDDMEATFKFADNKVIKWDGKSRNSYSTYGTGRGTVIYGTEGTVFVDRGKYMLYDRRGKLVKEYNSASKEAGTALGGGGDTSTKHVQNLFDTIRGKTKLTAPIDDASKSMAMVHYANIAYRINDGFDINDKTGMMYNREAMKLWSRTYEPGWEPKL</sequence>
<dbReference type="InterPro" id="IPR036291">
    <property type="entry name" value="NAD(P)-bd_dom_sf"/>
</dbReference>
<dbReference type="SUPFAM" id="SSF55347">
    <property type="entry name" value="Glyceraldehyde-3-phosphate dehydrogenase-like, C-terminal domain"/>
    <property type="match status" value="1"/>
</dbReference>
<dbReference type="Gene3D" id="3.40.50.720">
    <property type="entry name" value="NAD(P)-binding Rossmann-like Domain"/>
    <property type="match status" value="1"/>
</dbReference>
<evidence type="ECO:0000259" key="1">
    <source>
        <dbReference type="Pfam" id="PF01408"/>
    </source>
</evidence>
<dbReference type="NCBIfam" id="TIGR01409">
    <property type="entry name" value="TAT_signal_seq"/>
    <property type="match status" value="1"/>
</dbReference>
<dbReference type="AlphaFoldDB" id="A0A1M6A5Z1"/>
<dbReference type="InterPro" id="IPR043906">
    <property type="entry name" value="Gfo/Idh/MocA_OxRdtase_bact_C"/>
</dbReference>
<dbReference type="PANTHER" id="PTHR43818">
    <property type="entry name" value="BCDNA.GH03377"/>
    <property type="match status" value="1"/>
</dbReference>
<organism evidence="3 4">
    <name type="scientific">Algibacter luteus</name>
    <dbReference type="NCBI Taxonomy" id="1178825"/>
    <lineage>
        <taxon>Bacteria</taxon>
        <taxon>Pseudomonadati</taxon>
        <taxon>Bacteroidota</taxon>
        <taxon>Flavobacteriia</taxon>
        <taxon>Flavobacteriales</taxon>
        <taxon>Flavobacteriaceae</taxon>
        <taxon>Algibacter</taxon>
    </lineage>
</organism>
<accession>A0A1M6A5Z1</accession>
<dbReference type="PANTHER" id="PTHR43818:SF5">
    <property type="entry name" value="OXIDOREDUCTASE FAMILY PROTEIN"/>
    <property type="match status" value="1"/>
</dbReference>
<reference evidence="3 4" key="1">
    <citation type="submission" date="2016-11" db="EMBL/GenBank/DDBJ databases">
        <authorList>
            <person name="Jaros S."/>
            <person name="Januszkiewicz K."/>
            <person name="Wedrychowicz H."/>
        </authorList>
    </citation>
    <scope>NUCLEOTIDE SEQUENCE [LARGE SCALE GENOMIC DNA]</scope>
    <source>
        <strain evidence="3 4">CGMCC 1.12213</strain>
    </source>
</reference>
<dbReference type="InterPro" id="IPR050463">
    <property type="entry name" value="Gfo/Idh/MocA_oxidrdct_glycsds"/>
</dbReference>
<feature type="domain" description="Gfo/Idh/MocA-like oxidoreductase N-terminal" evidence="1">
    <location>
        <begin position="46"/>
        <end position="170"/>
    </location>
</feature>
<dbReference type="Pfam" id="PF01408">
    <property type="entry name" value="GFO_IDH_MocA"/>
    <property type="match status" value="1"/>
</dbReference>
<name>A0A1M6A5Z1_9FLAO</name>
<dbReference type="STRING" id="1178825.SAMN05216261_0240"/>